<dbReference type="InterPro" id="IPR003018">
    <property type="entry name" value="GAF"/>
</dbReference>
<dbReference type="SUPFAM" id="SSF47384">
    <property type="entry name" value="Homodimeric domain of signal transducing histidine kinase"/>
    <property type="match status" value="1"/>
</dbReference>
<keyword evidence="7 17" id="KW-0812">Transmembrane</keyword>
<keyword evidence="12" id="KW-0902">Two-component regulatory system</keyword>
<dbReference type="InterPro" id="IPR003594">
    <property type="entry name" value="HATPase_dom"/>
</dbReference>
<dbReference type="Pfam" id="PF01627">
    <property type="entry name" value="Hpt"/>
    <property type="match status" value="1"/>
</dbReference>
<dbReference type="Gene3D" id="1.10.287.130">
    <property type="match status" value="1"/>
</dbReference>
<feature type="modified residue" description="Phosphohistidine" evidence="15">
    <location>
        <position position="1373"/>
    </location>
</feature>
<feature type="modified residue" description="4-aspartylphosphate" evidence="16">
    <location>
        <position position="1227"/>
    </location>
</feature>
<evidence type="ECO:0000256" key="5">
    <source>
        <dbReference type="ARBA" id="ARBA00022553"/>
    </source>
</evidence>
<evidence type="ECO:0000256" key="9">
    <source>
        <dbReference type="ARBA" id="ARBA00022777"/>
    </source>
</evidence>
<evidence type="ECO:0000259" key="18">
    <source>
        <dbReference type="PROSITE" id="PS50109"/>
    </source>
</evidence>
<evidence type="ECO:0000259" key="20">
    <source>
        <dbReference type="PROSITE" id="PS50112"/>
    </source>
</evidence>
<evidence type="ECO:0000256" key="2">
    <source>
        <dbReference type="ARBA" id="ARBA00004651"/>
    </source>
</evidence>
<dbReference type="Gene3D" id="3.30.450.40">
    <property type="match status" value="1"/>
</dbReference>
<reference evidence="23 24" key="1">
    <citation type="submission" date="2016-10" db="EMBL/GenBank/DDBJ databases">
        <authorList>
            <person name="de Groot N.N."/>
        </authorList>
    </citation>
    <scope>NUCLEOTIDE SEQUENCE [LARGE SCALE GENOMIC DNA]</scope>
    <source>
        <strain evidence="23 24">DSM 19012</strain>
    </source>
</reference>
<evidence type="ECO:0000256" key="12">
    <source>
        <dbReference type="ARBA" id="ARBA00023012"/>
    </source>
</evidence>
<dbReference type="Pfam" id="PF02518">
    <property type="entry name" value="HATPase_c"/>
    <property type="match status" value="1"/>
</dbReference>
<keyword evidence="6" id="KW-0808">Transferase</keyword>
<dbReference type="Pfam" id="PF08447">
    <property type="entry name" value="PAS_3"/>
    <property type="match status" value="1"/>
</dbReference>
<dbReference type="GO" id="GO:0000155">
    <property type="term" value="F:phosphorelay sensor kinase activity"/>
    <property type="evidence" value="ECO:0007669"/>
    <property type="project" value="InterPro"/>
</dbReference>
<dbReference type="InterPro" id="IPR001789">
    <property type="entry name" value="Sig_transdc_resp-reg_receiver"/>
</dbReference>
<evidence type="ECO:0000256" key="11">
    <source>
        <dbReference type="ARBA" id="ARBA00022989"/>
    </source>
</evidence>
<dbReference type="EC" id="2.7.13.3" evidence="3"/>
<dbReference type="Gene3D" id="3.40.50.2300">
    <property type="match status" value="1"/>
</dbReference>
<dbReference type="eggNOG" id="COG4191">
    <property type="taxonomic scope" value="Bacteria"/>
</dbReference>
<dbReference type="RefSeq" id="WP_044138303.1">
    <property type="nucleotide sequence ID" value="NZ_AFSL01000003.1"/>
</dbReference>
<evidence type="ECO:0000256" key="17">
    <source>
        <dbReference type="SAM" id="Phobius"/>
    </source>
</evidence>
<evidence type="ECO:0000256" key="15">
    <source>
        <dbReference type="PROSITE-ProRule" id="PRU00110"/>
    </source>
</evidence>
<dbReference type="InterPro" id="IPR036641">
    <property type="entry name" value="HPT_dom_sf"/>
</dbReference>
<organism evidence="23 24">
    <name type="scientific">Thermophagus xiamenensis</name>
    <dbReference type="NCBI Taxonomy" id="385682"/>
    <lineage>
        <taxon>Bacteria</taxon>
        <taxon>Pseudomonadati</taxon>
        <taxon>Bacteroidota</taxon>
        <taxon>Bacteroidia</taxon>
        <taxon>Marinilabiliales</taxon>
        <taxon>Marinilabiliaceae</taxon>
        <taxon>Thermophagus</taxon>
    </lineage>
</organism>
<dbReference type="EMBL" id="FONA01000018">
    <property type="protein sequence ID" value="SFE77659.1"/>
    <property type="molecule type" value="Genomic_DNA"/>
</dbReference>
<dbReference type="PRINTS" id="PR00344">
    <property type="entry name" value="BCTRLSENSOR"/>
</dbReference>
<dbReference type="SUPFAM" id="SSF47226">
    <property type="entry name" value="Histidine-containing phosphotransfer domain, HPT domain"/>
    <property type="match status" value="1"/>
</dbReference>
<proteinExistence type="predicted"/>
<dbReference type="SMART" id="SM00091">
    <property type="entry name" value="PAS"/>
    <property type="match status" value="2"/>
</dbReference>
<dbReference type="InterPro" id="IPR004358">
    <property type="entry name" value="Sig_transdc_His_kin-like_C"/>
</dbReference>
<dbReference type="InterPro" id="IPR008207">
    <property type="entry name" value="Sig_transdc_His_kin_Hpt_dom"/>
</dbReference>
<dbReference type="InParanoid" id="A0A1I2DB00"/>
<evidence type="ECO:0000259" key="19">
    <source>
        <dbReference type="PROSITE" id="PS50110"/>
    </source>
</evidence>
<evidence type="ECO:0000259" key="22">
    <source>
        <dbReference type="PROSITE" id="PS50894"/>
    </source>
</evidence>
<evidence type="ECO:0000256" key="13">
    <source>
        <dbReference type="ARBA" id="ARBA00023136"/>
    </source>
</evidence>
<dbReference type="FunFam" id="1.10.287.130:FF:000038">
    <property type="entry name" value="Sensory transduction histidine kinase"/>
    <property type="match status" value="1"/>
</dbReference>
<keyword evidence="11 17" id="KW-1133">Transmembrane helix</keyword>
<dbReference type="SMART" id="SM00388">
    <property type="entry name" value="HisKA"/>
    <property type="match status" value="1"/>
</dbReference>
<dbReference type="SUPFAM" id="SSF55785">
    <property type="entry name" value="PYP-like sensor domain (PAS domain)"/>
    <property type="match status" value="2"/>
</dbReference>
<sequence>MWSGKKVIKFFKSNGSISQKVLGGYLINLLLLIFVAGASLLGTFRLKVWVKSTEKVDQLLDQIYISRIQAEKLTLKNDTTTKLEVDSLTLRIEMLLHDAQESSLNAKSQEELSSVVNWLEKYKQYWLLVIDLKDRRKEVEHQMDSLFQDVFSAAREPFPRRLSWDHQASRREEAELYNDLIFQLLHLKEIEKQLWNYPAERVTQESVELVFRRILSLIPPDGVVPPGSSAYQPLMRMRRGLATYQTRMQELVQAIDDIERIQKLMDQSSQSIQHSGEQAYYYQNLAMERWVLISFVVLSVFMSLAIILGIWLAVIFYRKIKRDEETRELAARQLQTNRQLLNDIINNSSSLIYVKDLDGRYTLINQPMEETLGLEAHRIIGRTDKEIFPDEVAKVHHKNDDEVIKAGCSIQKEEFFPAGDTKRIFLSNKFPIKDRDGKITAICGVSTDITQLRQALHDLERSRENYRNIVTNVPGIVYHCRNDKKRTMLFISGGVEKIIGLGINAFIQEGQSIIPFIEKEDVPKVMNTLEEAVRNGRPYEMEYRIRDLFGNRKWLYEKGLPVNDKVTGQTTFQGVIIDTTAQKEAVNEIMVRDRLLQGVSEALKELIASVNFKEALQRALRVLGEGAGVGCAFAFRNYRNEPGKLLFKHFVEWEQSSVEPVQRKDMAGLSYENINPSWYFKLSDQKEVVVDVNTATPREQSFLRKMGAASMLIVPVFVHDSFWGFIGFAREYKAEEWPESQKTLFKAFAVTMGLMIARYESGRELQKAKEAAEAATRAKSDFLARMSHEIRTPLNAIIGWTHLALEKDNTQGQTEYLKRIQSSSRSLLGIINDILDFSKIEAGRLELEYIDFDLEQVLQNLADMVLFRVNEKNLELVFDIAPDVPLSLVGDPLRLEQVLVNLVNNAVKFTDKGYVSVKIEVKSLKGEKAELLFAIEDTGIGLKEEQKNNLFKAFSQADVSTTRKYGGSGLGLAICKRLTHMMDGEIWVESEYGKGSTFYFTAIIDRQLIQKKDQMRHAFEVEGDGAMVACLNVKTALSIKSMLGDFGFRVMRTCSYPTLISRLKQINTESPLWLLFLDWSLIAGNSNQALKDLLEFKDRFEHLVIMSSPFHVSDIQKQWSEAGLSFVVMHKPANYTILFDALMDAMGGGEAQDHDEQIKENNYRDYLKQKRPLRLLMVEDNETNRQLTVELLSMANITTDVATNGQEALDLANNSNGHCPYDVILMDIHMPGMNGYTATRRLKRIEGWKEVPVVAMTAEALGDVEAQCLQAGMAGLVGKPIDPDDLFRVIFRVVFGEPDVSGKALKRSEKGREYRFPKIEGLDVQAGIRRMGGRSDLYRRLLEGFCHDYKDLGDKINQLLERDNFDEVARILHSLKGIVGTMEATGLYELAQKTEKSFKEKAPVYNLLLEKLVKEINRQIKHIKKSKIITQN</sequence>
<evidence type="ECO:0000313" key="23">
    <source>
        <dbReference type="EMBL" id="SFE77659.1"/>
    </source>
</evidence>
<keyword evidence="4" id="KW-1003">Cell membrane</keyword>
<dbReference type="PROSITE" id="PS50109">
    <property type="entry name" value="HIS_KIN"/>
    <property type="match status" value="1"/>
</dbReference>
<evidence type="ECO:0000256" key="7">
    <source>
        <dbReference type="ARBA" id="ARBA00022692"/>
    </source>
</evidence>
<dbReference type="NCBIfam" id="TIGR00229">
    <property type="entry name" value="sensory_box"/>
    <property type="match status" value="2"/>
</dbReference>
<feature type="transmembrane region" description="Helical" evidence="17">
    <location>
        <begin position="290"/>
        <end position="317"/>
    </location>
</feature>
<keyword evidence="8" id="KW-0547">Nucleotide-binding</keyword>
<evidence type="ECO:0000256" key="1">
    <source>
        <dbReference type="ARBA" id="ARBA00000085"/>
    </source>
</evidence>
<feature type="domain" description="PAC" evidence="21">
    <location>
        <begin position="408"/>
        <end position="461"/>
    </location>
</feature>
<dbReference type="PANTHER" id="PTHR45339">
    <property type="entry name" value="HYBRID SIGNAL TRANSDUCTION HISTIDINE KINASE J"/>
    <property type="match status" value="1"/>
</dbReference>
<dbReference type="SUPFAM" id="SSF55874">
    <property type="entry name" value="ATPase domain of HSP90 chaperone/DNA topoisomerase II/histidine kinase"/>
    <property type="match status" value="1"/>
</dbReference>
<feature type="domain" description="HPt" evidence="22">
    <location>
        <begin position="1334"/>
        <end position="1426"/>
    </location>
</feature>
<feature type="domain" description="PAS" evidence="20">
    <location>
        <begin position="337"/>
        <end position="407"/>
    </location>
</feature>
<dbReference type="SUPFAM" id="SSF55781">
    <property type="entry name" value="GAF domain-like"/>
    <property type="match status" value="1"/>
</dbReference>
<feature type="transmembrane region" description="Helical" evidence="17">
    <location>
        <begin position="21"/>
        <end position="44"/>
    </location>
</feature>
<dbReference type="InterPro" id="IPR035965">
    <property type="entry name" value="PAS-like_dom_sf"/>
</dbReference>
<comment type="subcellular location">
    <subcellularLocation>
        <location evidence="2">Cell membrane</location>
        <topology evidence="2">Multi-pass membrane protein</topology>
    </subcellularLocation>
</comment>
<dbReference type="OrthoDB" id="9796457at2"/>
<evidence type="ECO:0000256" key="4">
    <source>
        <dbReference type="ARBA" id="ARBA00022475"/>
    </source>
</evidence>
<dbReference type="CDD" id="cd17546">
    <property type="entry name" value="REC_hyHK_CKI1_RcsC-like"/>
    <property type="match status" value="1"/>
</dbReference>
<dbReference type="SUPFAM" id="SSF52172">
    <property type="entry name" value="CheY-like"/>
    <property type="match status" value="1"/>
</dbReference>
<feature type="domain" description="Response regulatory" evidence="19">
    <location>
        <begin position="1174"/>
        <end position="1294"/>
    </location>
</feature>
<dbReference type="PROSITE" id="PS50113">
    <property type="entry name" value="PAC"/>
    <property type="match status" value="1"/>
</dbReference>
<evidence type="ECO:0000256" key="3">
    <source>
        <dbReference type="ARBA" id="ARBA00012438"/>
    </source>
</evidence>
<dbReference type="InterPro" id="IPR029016">
    <property type="entry name" value="GAF-like_dom_sf"/>
</dbReference>
<dbReference type="InterPro" id="IPR003661">
    <property type="entry name" value="HisK_dim/P_dom"/>
</dbReference>
<comment type="catalytic activity">
    <reaction evidence="1">
        <text>ATP + protein L-histidine = ADP + protein N-phospho-L-histidine.</text>
        <dbReference type="EC" id="2.7.13.3"/>
    </reaction>
</comment>
<gene>
    <name evidence="23" type="ORF">SAMN05444380_11851</name>
</gene>
<accession>A0A1I2DB00</accession>
<dbReference type="InterPro" id="IPR013655">
    <property type="entry name" value="PAS_fold_3"/>
</dbReference>
<dbReference type="SMART" id="SM00065">
    <property type="entry name" value="GAF"/>
    <property type="match status" value="1"/>
</dbReference>
<evidence type="ECO:0000256" key="6">
    <source>
        <dbReference type="ARBA" id="ARBA00022679"/>
    </source>
</evidence>
<dbReference type="eggNOG" id="COG2205">
    <property type="taxonomic scope" value="Bacteria"/>
</dbReference>
<dbReference type="Pfam" id="PF01590">
    <property type="entry name" value="GAF"/>
    <property type="match status" value="1"/>
</dbReference>
<dbReference type="eggNOG" id="COG5002">
    <property type="taxonomic scope" value="Bacteria"/>
</dbReference>
<name>A0A1I2DB00_9BACT</name>
<dbReference type="PROSITE" id="PS50110">
    <property type="entry name" value="RESPONSE_REGULATORY"/>
    <property type="match status" value="1"/>
</dbReference>
<protein>
    <recommendedName>
        <fullName evidence="3">histidine kinase</fullName>
        <ecNumber evidence="3">2.7.13.3</ecNumber>
    </recommendedName>
</protein>
<dbReference type="PROSITE" id="PS50894">
    <property type="entry name" value="HPT"/>
    <property type="match status" value="1"/>
</dbReference>
<dbReference type="InterPro" id="IPR005467">
    <property type="entry name" value="His_kinase_dom"/>
</dbReference>
<keyword evidence="10" id="KW-0067">ATP-binding</keyword>
<dbReference type="FunFam" id="3.30.565.10:FF:000010">
    <property type="entry name" value="Sensor histidine kinase RcsC"/>
    <property type="match status" value="1"/>
</dbReference>
<feature type="domain" description="Histidine kinase" evidence="18">
    <location>
        <begin position="785"/>
        <end position="1006"/>
    </location>
</feature>
<keyword evidence="14" id="KW-0131">Cell cycle</keyword>
<dbReference type="GO" id="GO:0005524">
    <property type="term" value="F:ATP binding"/>
    <property type="evidence" value="ECO:0007669"/>
    <property type="project" value="UniProtKB-KW"/>
</dbReference>
<evidence type="ECO:0000313" key="24">
    <source>
        <dbReference type="Proteomes" id="UP000181976"/>
    </source>
</evidence>
<dbReference type="Gene3D" id="3.30.450.20">
    <property type="entry name" value="PAS domain"/>
    <property type="match status" value="2"/>
</dbReference>
<keyword evidence="24" id="KW-1185">Reference proteome</keyword>
<evidence type="ECO:0000256" key="10">
    <source>
        <dbReference type="ARBA" id="ARBA00022840"/>
    </source>
</evidence>
<evidence type="ECO:0000259" key="21">
    <source>
        <dbReference type="PROSITE" id="PS50113"/>
    </source>
</evidence>
<dbReference type="SMART" id="SM00387">
    <property type="entry name" value="HATPase_c"/>
    <property type="match status" value="1"/>
</dbReference>
<dbReference type="Gene3D" id="3.30.565.10">
    <property type="entry name" value="Histidine kinase-like ATPase, C-terminal domain"/>
    <property type="match status" value="1"/>
</dbReference>
<keyword evidence="5 16" id="KW-0597">Phosphoprotein</keyword>
<dbReference type="Pfam" id="PF00512">
    <property type="entry name" value="HisKA"/>
    <property type="match status" value="1"/>
</dbReference>
<keyword evidence="9" id="KW-0418">Kinase</keyword>
<dbReference type="Pfam" id="PF08448">
    <property type="entry name" value="PAS_4"/>
    <property type="match status" value="1"/>
</dbReference>
<dbReference type="InterPro" id="IPR036097">
    <property type="entry name" value="HisK_dim/P_sf"/>
</dbReference>
<dbReference type="Gene3D" id="1.20.120.160">
    <property type="entry name" value="HPT domain"/>
    <property type="match status" value="1"/>
</dbReference>
<dbReference type="InterPro" id="IPR036890">
    <property type="entry name" value="HATPase_C_sf"/>
</dbReference>
<dbReference type="STRING" id="385682.SAMN05444380_11851"/>
<dbReference type="CDD" id="cd00082">
    <property type="entry name" value="HisKA"/>
    <property type="match status" value="1"/>
</dbReference>
<evidence type="ECO:0000256" key="14">
    <source>
        <dbReference type="ARBA" id="ARBA00023306"/>
    </source>
</evidence>
<dbReference type="CDD" id="cd00130">
    <property type="entry name" value="PAS"/>
    <property type="match status" value="2"/>
</dbReference>
<dbReference type="Pfam" id="PF00072">
    <property type="entry name" value="Response_reg"/>
    <property type="match status" value="1"/>
</dbReference>
<dbReference type="PANTHER" id="PTHR45339:SF1">
    <property type="entry name" value="HYBRID SIGNAL TRANSDUCTION HISTIDINE KINASE J"/>
    <property type="match status" value="1"/>
</dbReference>
<dbReference type="GO" id="GO:0005886">
    <property type="term" value="C:plasma membrane"/>
    <property type="evidence" value="ECO:0007669"/>
    <property type="project" value="UniProtKB-SubCell"/>
</dbReference>
<dbReference type="InterPro" id="IPR011006">
    <property type="entry name" value="CheY-like_superfamily"/>
</dbReference>
<evidence type="ECO:0000256" key="16">
    <source>
        <dbReference type="PROSITE-ProRule" id="PRU00169"/>
    </source>
</evidence>
<dbReference type="Proteomes" id="UP000181976">
    <property type="component" value="Unassembled WGS sequence"/>
</dbReference>
<feature type="domain" description="PAS" evidence="20">
    <location>
        <begin position="462"/>
        <end position="536"/>
    </location>
</feature>
<dbReference type="InterPro" id="IPR000700">
    <property type="entry name" value="PAS-assoc_C"/>
</dbReference>
<dbReference type="SMART" id="SM00448">
    <property type="entry name" value="REC"/>
    <property type="match status" value="1"/>
</dbReference>
<dbReference type="InterPro" id="IPR013656">
    <property type="entry name" value="PAS_4"/>
</dbReference>
<keyword evidence="13 17" id="KW-0472">Membrane</keyword>
<dbReference type="PROSITE" id="PS50112">
    <property type="entry name" value="PAS"/>
    <property type="match status" value="2"/>
</dbReference>
<evidence type="ECO:0000256" key="8">
    <source>
        <dbReference type="ARBA" id="ARBA00022741"/>
    </source>
</evidence>
<dbReference type="CDD" id="cd16922">
    <property type="entry name" value="HATPase_EvgS-ArcB-TorS-like"/>
    <property type="match status" value="1"/>
</dbReference>
<dbReference type="InterPro" id="IPR000014">
    <property type="entry name" value="PAS"/>
</dbReference>